<dbReference type="InterPro" id="IPR007358">
    <property type="entry name" value="Nucleoid_associated_NdpA"/>
</dbReference>
<evidence type="ECO:0000313" key="1">
    <source>
        <dbReference type="EMBL" id="BDS15056.1"/>
    </source>
</evidence>
<proteinExistence type="predicted"/>
<dbReference type="AlphaFoldDB" id="A0A916DXG3"/>
<dbReference type="EMBL" id="AP026867">
    <property type="protein sequence ID" value="BDS15056.1"/>
    <property type="molecule type" value="Genomic_DNA"/>
</dbReference>
<organism evidence="1 2">
    <name type="scientific">Aureispira anguillae</name>
    <dbReference type="NCBI Taxonomy" id="2864201"/>
    <lineage>
        <taxon>Bacteria</taxon>
        <taxon>Pseudomonadati</taxon>
        <taxon>Bacteroidota</taxon>
        <taxon>Saprospiria</taxon>
        <taxon>Saprospirales</taxon>
        <taxon>Saprospiraceae</taxon>
        <taxon>Aureispira</taxon>
    </lineage>
</organism>
<evidence type="ECO:0000313" key="2">
    <source>
        <dbReference type="Proteomes" id="UP001060919"/>
    </source>
</evidence>
<protein>
    <submittedName>
        <fullName evidence="1">Nucleoid-associated protein</fullName>
    </submittedName>
</protein>
<dbReference type="RefSeq" id="WP_264790244.1">
    <property type="nucleotide sequence ID" value="NZ_AP026867.1"/>
</dbReference>
<sequence>MEQNIHIDEVTMNKLVLHKVGNKSQDEGIRIAKKLFNLTDELLEVLMSYFLSGFKLEETYEFNHEVDLTMNEIYNYCSYIFEDVEANFYEQSINILKHLYEKSNHVKVKGGELYIAYFQDCIVDDEMVDAIGIFKAENKDTYLKLKLDEEEEWTLDFEEGTDIAKLDKGCLVFNVSQETGYRVVSVDLKSADAKYWKDEFLMITEVQDARFQTKSYLEMCKEFGKSAFKEEDKHERVDFLNRSKDYFEHYKEFDETEFKEVIFEDNYEKIDAFEAHKQDFQEKLGIEDTAEEGFYISKPVVKKAKRGFKNNIQLDTQMEIKILSSQAQADGFLERGYDDEKEMKYYKIYFNNEK</sequence>
<reference evidence="1" key="1">
    <citation type="submission" date="2022-09" db="EMBL/GenBank/DDBJ databases">
        <title>Aureispira anguillicida sp. nov., isolated from Leptocephalus of Japanese eel Anguilla japonica.</title>
        <authorList>
            <person name="Yuasa K."/>
            <person name="Mekata T."/>
            <person name="Ikunari K."/>
        </authorList>
    </citation>
    <scope>NUCLEOTIDE SEQUENCE</scope>
    <source>
        <strain evidence="1">EL160426</strain>
    </source>
</reference>
<dbReference type="Proteomes" id="UP001060919">
    <property type="component" value="Chromosome"/>
</dbReference>
<gene>
    <name evidence="1" type="ORF">AsAng_0058380</name>
</gene>
<dbReference type="KEGG" id="aup:AsAng_0058380"/>
<keyword evidence="2" id="KW-1185">Reference proteome</keyword>
<accession>A0A916DXG3</accession>
<dbReference type="GO" id="GO:0009295">
    <property type="term" value="C:nucleoid"/>
    <property type="evidence" value="ECO:0007669"/>
    <property type="project" value="InterPro"/>
</dbReference>
<name>A0A916DXG3_9BACT</name>
<dbReference type="Pfam" id="PF04245">
    <property type="entry name" value="NA37"/>
    <property type="match status" value="1"/>
</dbReference>